<evidence type="ECO:0000259" key="2">
    <source>
        <dbReference type="Pfam" id="PF07859"/>
    </source>
</evidence>
<dbReference type="AlphaFoldDB" id="A0AAP0NS07"/>
<reference evidence="3 4" key="1">
    <citation type="submission" date="2024-01" db="EMBL/GenBank/DDBJ databases">
        <title>Genome assemblies of Stephania.</title>
        <authorList>
            <person name="Yang L."/>
        </authorList>
    </citation>
    <scope>NUCLEOTIDE SEQUENCE [LARGE SCALE GENOMIC DNA]</scope>
    <source>
        <strain evidence="3">QJT</strain>
        <tissue evidence="3">Leaf</tissue>
    </source>
</reference>
<evidence type="ECO:0000313" key="4">
    <source>
        <dbReference type="Proteomes" id="UP001417504"/>
    </source>
</evidence>
<accession>A0AAP0NS07</accession>
<dbReference type="GO" id="GO:0016787">
    <property type="term" value="F:hydrolase activity"/>
    <property type="evidence" value="ECO:0007669"/>
    <property type="project" value="InterPro"/>
</dbReference>
<sequence>MVLVPYALGWLASILGGLVIVPGCWVPSALGRVASALGNSSSKKDIHLLGVPVPLMVRPPSLHSQQLQLVGEKITLDKLRDAQIHSPNPRIRSLQYQFCSHNTSKLVEKVGFCIRPLNTHHNTWLRLYKPTTTSPHKLPLILYFHGGGFILYSATDSIYHDFCGRLAAELPAVVISVEYRLASENHLPTAYENVEEAIKWVREQAIMNEENKGEGVKRTG</sequence>
<proteinExistence type="predicted"/>
<dbReference type="InterPro" id="IPR013094">
    <property type="entry name" value="AB_hydrolase_3"/>
</dbReference>
<dbReference type="Proteomes" id="UP001417504">
    <property type="component" value="Unassembled WGS sequence"/>
</dbReference>
<feature type="transmembrane region" description="Helical" evidence="1">
    <location>
        <begin position="6"/>
        <end position="26"/>
    </location>
</feature>
<comment type="caution">
    <text evidence="3">The sequence shown here is derived from an EMBL/GenBank/DDBJ whole genome shotgun (WGS) entry which is preliminary data.</text>
</comment>
<organism evidence="3 4">
    <name type="scientific">Stephania japonica</name>
    <dbReference type="NCBI Taxonomy" id="461633"/>
    <lineage>
        <taxon>Eukaryota</taxon>
        <taxon>Viridiplantae</taxon>
        <taxon>Streptophyta</taxon>
        <taxon>Embryophyta</taxon>
        <taxon>Tracheophyta</taxon>
        <taxon>Spermatophyta</taxon>
        <taxon>Magnoliopsida</taxon>
        <taxon>Ranunculales</taxon>
        <taxon>Menispermaceae</taxon>
        <taxon>Menispermoideae</taxon>
        <taxon>Cissampelideae</taxon>
        <taxon>Stephania</taxon>
    </lineage>
</organism>
<evidence type="ECO:0000256" key="1">
    <source>
        <dbReference type="SAM" id="Phobius"/>
    </source>
</evidence>
<dbReference type="Gene3D" id="3.40.50.1820">
    <property type="entry name" value="alpha/beta hydrolase"/>
    <property type="match status" value="1"/>
</dbReference>
<dbReference type="PANTHER" id="PTHR23024">
    <property type="entry name" value="ARYLACETAMIDE DEACETYLASE"/>
    <property type="match status" value="1"/>
</dbReference>
<protein>
    <recommendedName>
        <fullName evidence="2">Alpha/beta hydrolase fold-3 domain-containing protein</fullName>
    </recommendedName>
</protein>
<dbReference type="Pfam" id="PF07859">
    <property type="entry name" value="Abhydrolase_3"/>
    <property type="match status" value="1"/>
</dbReference>
<keyword evidence="1" id="KW-0812">Transmembrane</keyword>
<keyword evidence="1" id="KW-0472">Membrane</keyword>
<dbReference type="InterPro" id="IPR050466">
    <property type="entry name" value="Carboxylest/Gibb_receptor"/>
</dbReference>
<dbReference type="PANTHER" id="PTHR23024:SF113">
    <property type="entry name" value="CARBOXYLESTERASE 8-RELATED"/>
    <property type="match status" value="1"/>
</dbReference>
<feature type="domain" description="Alpha/beta hydrolase fold-3" evidence="2">
    <location>
        <begin position="141"/>
        <end position="206"/>
    </location>
</feature>
<gene>
    <name evidence="3" type="ORF">Sjap_016090</name>
</gene>
<name>A0AAP0NS07_9MAGN</name>
<keyword evidence="1" id="KW-1133">Transmembrane helix</keyword>
<dbReference type="SUPFAM" id="SSF53474">
    <property type="entry name" value="alpha/beta-Hydrolases"/>
    <property type="match status" value="1"/>
</dbReference>
<evidence type="ECO:0000313" key="3">
    <source>
        <dbReference type="EMBL" id="KAK9117143.1"/>
    </source>
</evidence>
<dbReference type="EMBL" id="JBBNAE010000006">
    <property type="protein sequence ID" value="KAK9117143.1"/>
    <property type="molecule type" value="Genomic_DNA"/>
</dbReference>
<keyword evidence="4" id="KW-1185">Reference proteome</keyword>
<dbReference type="InterPro" id="IPR029058">
    <property type="entry name" value="AB_hydrolase_fold"/>
</dbReference>